<protein>
    <submittedName>
        <fullName evidence="1">Uncharacterized protein</fullName>
    </submittedName>
</protein>
<accession>A0ABP4WU68</accession>
<proteinExistence type="predicted"/>
<name>A0ABP4WU68_9MICO</name>
<reference evidence="2" key="1">
    <citation type="journal article" date="2019" name="Int. J. Syst. Evol. Microbiol.">
        <title>The Global Catalogue of Microorganisms (GCM) 10K type strain sequencing project: providing services to taxonomists for standard genome sequencing and annotation.</title>
        <authorList>
            <consortium name="The Broad Institute Genomics Platform"/>
            <consortium name="The Broad Institute Genome Sequencing Center for Infectious Disease"/>
            <person name="Wu L."/>
            <person name="Ma J."/>
        </authorList>
    </citation>
    <scope>NUCLEOTIDE SEQUENCE [LARGE SCALE GENOMIC DNA]</scope>
    <source>
        <strain evidence="2">JCM 15591</strain>
    </source>
</reference>
<dbReference type="EMBL" id="BAAAPN010000047">
    <property type="protein sequence ID" value="GAA1761105.1"/>
    <property type="molecule type" value="Genomic_DNA"/>
</dbReference>
<keyword evidence="2" id="KW-1185">Reference proteome</keyword>
<evidence type="ECO:0000313" key="1">
    <source>
        <dbReference type="EMBL" id="GAA1761105.1"/>
    </source>
</evidence>
<comment type="caution">
    <text evidence="1">The sequence shown here is derived from an EMBL/GenBank/DDBJ whole genome shotgun (WGS) entry which is preliminary data.</text>
</comment>
<gene>
    <name evidence="1" type="ORF">GCM10009810_20790</name>
</gene>
<dbReference type="Proteomes" id="UP001501475">
    <property type="component" value="Unassembled WGS sequence"/>
</dbReference>
<organism evidence="1 2">
    <name type="scientific">Nostocoides vanveenii</name>
    <dbReference type="NCBI Taxonomy" id="330835"/>
    <lineage>
        <taxon>Bacteria</taxon>
        <taxon>Bacillati</taxon>
        <taxon>Actinomycetota</taxon>
        <taxon>Actinomycetes</taxon>
        <taxon>Micrococcales</taxon>
        <taxon>Intrasporangiaceae</taxon>
        <taxon>Nostocoides</taxon>
    </lineage>
</organism>
<evidence type="ECO:0000313" key="2">
    <source>
        <dbReference type="Proteomes" id="UP001501475"/>
    </source>
</evidence>
<sequence>MEFASYLAGERWSDHPDCTHPVLAALARDVNDFVGDERRAELVGLIPEVVGLNGSDPILAVAVAVRAAVAALPVAPLEAQHVLSAGALSCDQYVVTAEPPGGARLRAEIAAALDLVPAQRDWAVKRRQAVGACSIDQGHLVRKVAPLMVHTATIGLHQAAIPDGPERLVALLRAAIDDVRALIPRLGPPLCVGVADSALSRGRFSPIDRVTLG</sequence>